<dbReference type="PROSITE" id="PS51987">
    <property type="entry name" value="GS_CATALYTIC"/>
    <property type="match status" value="1"/>
</dbReference>
<protein>
    <submittedName>
        <fullName evidence="6">Glutamine synthetase family protein</fullName>
        <ecNumber evidence="6">6.3.1.-</ecNumber>
    </submittedName>
</protein>
<comment type="similarity">
    <text evidence="1 3 4">Belongs to the glutamine synthetase family.</text>
</comment>
<dbReference type="SUPFAM" id="SSF54368">
    <property type="entry name" value="Glutamine synthetase, N-terminal domain"/>
    <property type="match status" value="1"/>
</dbReference>
<organism evidence="6 7">
    <name type="scientific">Actinacidiphila polyblastidii</name>
    <dbReference type="NCBI Taxonomy" id="3110430"/>
    <lineage>
        <taxon>Bacteria</taxon>
        <taxon>Bacillati</taxon>
        <taxon>Actinomycetota</taxon>
        <taxon>Actinomycetes</taxon>
        <taxon>Kitasatosporales</taxon>
        <taxon>Streptomycetaceae</taxon>
        <taxon>Actinacidiphila</taxon>
    </lineage>
</organism>
<feature type="domain" description="GS catalytic" evidence="5">
    <location>
        <begin position="152"/>
        <end position="478"/>
    </location>
</feature>
<dbReference type="EMBL" id="JAZEWV010000014">
    <property type="protein sequence ID" value="MEE4543956.1"/>
    <property type="molecule type" value="Genomic_DNA"/>
</dbReference>
<evidence type="ECO:0000313" key="7">
    <source>
        <dbReference type="Proteomes" id="UP001344658"/>
    </source>
</evidence>
<gene>
    <name evidence="6" type="ORF">V2S66_18505</name>
</gene>
<dbReference type="InterPro" id="IPR014746">
    <property type="entry name" value="Gln_synth/guanido_kin_cat_dom"/>
</dbReference>
<proteinExistence type="inferred from homology"/>
<dbReference type="Proteomes" id="UP001344658">
    <property type="component" value="Unassembled WGS sequence"/>
</dbReference>
<dbReference type="SUPFAM" id="SSF55931">
    <property type="entry name" value="Glutamine synthetase/guanido kinase"/>
    <property type="match status" value="1"/>
</dbReference>
<evidence type="ECO:0000256" key="4">
    <source>
        <dbReference type="RuleBase" id="RU000384"/>
    </source>
</evidence>
<accession>A0ABU7PDU6</accession>
<dbReference type="InterPro" id="IPR036651">
    <property type="entry name" value="Gln_synt_N_sf"/>
</dbReference>
<evidence type="ECO:0000259" key="5">
    <source>
        <dbReference type="PROSITE" id="PS51987"/>
    </source>
</evidence>
<dbReference type="InterPro" id="IPR008146">
    <property type="entry name" value="Gln_synth_cat_dom"/>
</dbReference>
<evidence type="ECO:0000256" key="2">
    <source>
        <dbReference type="ARBA" id="ARBA00022598"/>
    </source>
</evidence>
<dbReference type="Pfam" id="PF00120">
    <property type="entry name" value="Gln-synt_C"/>
    <property type="match status" value="1"/>
</dbReference>
<dbReference type="RefSeq" id="WP_330796827.1">
    <property type="nucleotide sequence ID" value="NZ_JAZEWV010000014.1"/>
</dbReference>
<evidence type="ECO:0000256" key="3">
    <source>
        <dbReference type="PROSITE-ProRule" id="PRU01331"/>
    </source>
</evidence>
<dbReference type="EC" id="6.3.1.-" evidence="6"/>
<comment type="caution">
    <text evidence="6">The sequence shown here is derived from an EMBL/GenBank/DDBJ whole genome shotgun (WGS) entry which is preliminary data.</text>
</comment>
<name>A0ABU7PDU6_9ACTN</name>
<keyword evidence="7" id="KW-1185">Reference proteome</keyword>
<sequence length="478" mass="52202">MTHDDSPEVHPELRAYADRHRGRADHELKTFDELHQLVAGGQLATVLLGLPDMQGRLVGKRFDARYFLEHVAAEGTEVCSYLLATDLDMRPLDGYGLASWQTGYGDIYLQPDLTAWWPADRAHRSEEPQKIREVIVLADARHLKAGPVEVSPRQVLRRQLRRLEADFGLTVKAGLETEFTLFQGAQDVALRSLRPLGSHNSDYALHHPLALGQFLRELEDTLAGAGMPLEAVKTEADPGQVEVTFRYGPALAAADQHVIFKHLTRQAAQWTQNAATFMAAPTTGTSNGLHLHLSLWCGQESALIDDGRDALSRTAQHALGGLVDVLPQLMPLMLPYTNSYKRLAPGSFAPSRMCWGHDNRAAAVRVVGHGQSLHLEIRIPGADANPYLALAAALAAIRSGLERSLPLPEGVTGVDFGQAPRLPRDLPHALSVFAGSDRAGQLLTPDVVAHYTRAARHEADVLAATVTDAERIRGFARA</sequence>
<keyword evidence="2 6" id="KW-0436">Ligase</keyword>
<dbReference type="PANTHER" id="PTHR43785:SF12">
    <property type="entry name" value="TYPE-1 GLUTAMINE SYNTHETASE 2"/>
    <property type="match status" value="1"/>
</dbReference>
<evidence type="ECO:0000256" key="1">
    <source>
        <dbReference type="ARBA" id="ARBA00009897"/>
    </source>
</evidence>
<dbReference type="SMART" id="SM01230">
    <property type="entry name" value="Gln-synt_C"/>
    <property type="match status" value="1"/>
</dbReference>
<dbReference type="PANTHER" id="PTHR43785">
    <property type="entry name" value="GAMMA-GLUTAMYLPUTRESCINE SYNTHETASE"/>
    <property type="match status" value="1"/>
</dbReference>
<dbReference type="Gene3D" id="3.30.590.10">
    <property type="entry name" value="Glutamine synthetase/guanido kinase, catalytic domain"/>
    <property type="match status" value="1"/>
</dbReference>
<reference evidence="6 7" key="1">
    <citation type="submission" date="2023-12" db="EMBL/GenBank/DDBJ databases">
        <title>Streptomyces sp. V4-01.</title>
        <authorList>
            <person name="Somphong A."/>
            <person name="Phongsopitanun W."/>
        </authorList>
    </citation>
    <scope>NUCLEOTIDE SEQUENCE [LARGE SCALE GENOMIC DNA]</scope>
    <source>
        <strain evidence="6 7">V4-01</strain>
    </source>
</reference>
<dbReference type="GO" id="GO:0016874">
    <property type="term" value="F:ligase activity"/>
    <property type="evidence" value="ECO:0007669"/>
    <property type="project" value="UniProtKB-KW"/>
</dbReference>
<evidence type="ECO:0000313" key="6">
    <source>
        <dbReference type="EMBL" id="MEE4543956.1"/>
    </source>
</evidence>